<accession>A0A6A3L8K5</accession>
<dbReference type="GO" id="GO:0032259">
    <property type="term" value="P:methylation"/>
    <property type="evidence" value="ECO:0007669"/>
    <property type="project" value="UniProtKB-KW"/>
</dbReference>
<evidence type="ECO:0000256" key="3">
    <source>
        <dbReference type="ARBA" id="ARBA00022454"/>
    </source>
</evidence>
<organism evidence="11 12">
    <name type="scientific">Phytophthora fragariae</name>
    <dbReference type="NCBI Taxonomy" id="53985"/>
    <lineage>
        <taxon>Eukaryota</taxon>
        <taxon>Sar</taxon>
        <taxon>Stramenopiles</taxon>
        <taxon>Oomycota</taxon>
        <taxon>Peronosporomycetes</taxon>
        <taxon>Peronosporales</taxon>
        <taxon>Peronosporaceae</taxon>
        <taxon>Phytophthora</taxon>
    </lineage>
</organism>
<reference evidence="11 12" key="1">
    <citation type="submission" date="2018-09" db="EMBL/GenBank/DDBJ databases">
        <title>Genomic investigation of the strawberry pathogen Phytophthora fragariae indicates pathogenicity is determined by transcriptional variation in three key races.</title>
        <authorList>
            <person name="Adams T.M."/>
            <person name="Armitage A.D."/>
            <person name="Sobczyk M.K."/>
            <person name="Bates H.J."/>
            <person name="Dunwell J.M."/>
            <person name="Nellist C.F."/>
            <person name="Harrison R.J."/>
        </authorList>
    </citation>
    <scope>NUCLEOTIDE SEQUENCE [LARGE SCALE GENOMIC DNA]</scope>
    <source>
        <strain evidence="11 12">SCRP245</strain>
    </source>
</reference>
<dbReference type="Proteomes" id="UP000460718">
    <property type="component" value="Unassembled WGS sequence"/>
</dbReference>
<keyword evidence="4" id="KW-0489">Methyltransferase</keyword>
<dbReference type="InterPro" id="IPR003616">
    <property type="entry name" value="Post-SET_dom"/>
</dbReference>
<dbReference type="AlphaFoldDB" id="A0A6A3L8K5"/>
<feature type="domain" description="AWS" evidence="10">
    <location>
        <begin position="36"/>
        <end position="86"/>
    </location>
</feature>
<dbReference type="SMART" id="SM00317">
    <property type="entry name" value="SET"/>
    <property type="match status" value="1"/>
</dbReference>
<dbReference type="Pfam" id="PF17907">
    <property type="entry name" value="AWS"/>
    <property type="match status" value="1"/>
</dbReference>
<evidence type="ECO:0000259" key="8">
    <source>
        <dbReference type="PROSITE" id="PS50280"/>
    </source>
</evidence>
<keyword evidence="6" id="KW-0949">S-adenosyl-L-methionine</keyword>
<protein>
    <recommendedName>
        <fullName evidence="13">Histone-lysine N-methyltransferase</fullName>
    </recommendedName>
</protein>
<proteinExistence type="predicted"/>
<evidence type="ECO:0000256" key="1">
    <source>
        <dbReference type="ARBA" id="ARBA00004123"/>
    </source>
</evidence>
<keyword evidence="5" id="KW-0808">Transferase</keyword>
<keyword evidence="7" id="KW-0539">Nucleus</keyword>
<evidence type="ECO:0000256" key="5">
    <source>
        <dbReference type="ARBA" id="ARBA00022679"/>
    </source>
</evidence>
<keyword evidence="3" id="KW-0158">Chromosome</keyword>
<dbReference type="Gene3D" id="2.170.270.10">
    <property type="entry name" value="SET domain"/>
    <property type="match status" value="1"/>
</dbReference>
<dbReference type="GO" id="GO:0005634">
    <property type="term" value="C:nucleus"/>
    <property type="evidence" value="ECO:0007669"/>
    <property type="project" value="UniProtKB-SubCell"/>
</dbReference>
<dbReference type="InterPro" id="IPR046341">
    <property type="entry name" value="SET_dom_sf"/>
</dbReference>
<evidence type="ECO:0008006" key="13">
    <source>
        <dbReference type="Google" id="ProtNLM"/>
    </source>
</evidence>
<feature type="domain" description="SET" evidence="8">
    <location>
        <begin position="86"/>
        <end position="203"/>
    </location>
</feature>
<dbReference type="SMART" id="SM00570">
    <property type="entry name" value="AWS"/>
    <property type="match status" value="1"/>
</dbReference>
<comment type="caution">
    <text evidence="11">The sequence shown here is derived from an EMBL/GenBank/DDBJ whole genome shotgun (WGS) entry which is preliminary data.</text>
</comment>
<evidence type="ECO:0000259" key="10">
    <source>
        <dbReference type="PROSITE" id="PS51215"/>
    </source>
</evidence>
<comment type="subcellular location">
    <subcellularLocation>
        <location evidence="2">Chromosome</location>
    </subcellularLocation>
    <subcellularLocation>
        <location evidence="1">Nucleus</location>
    </subcellularLocation>
</comment>
<evidence type="ECO:0000256" key="2">
    <source>
        <dbReference type="ARBA" id="ARBA00004286"/>
    </source>
</evidence>
<evidence type="ECO:0000259" key="9">
    <source>
        <dbReference type="PROSITE" id="PS50868"/>
    </source>
</evidence>
<evidence type="ECO:0000313" key="12">
    <source>
        <dbReference type="Proteomes" id="UP000460718"/>
    </source>
</evidence>
<dbReference type="GO" id="GO:0042054">
    <property type="term" value="F:histone methyltransferase activity"/>
    <property type="evidence" value="ECO:0007669"/>
    <property type="project" value="InterPro"/>
</dbReference>
<dbReference type="PROSITE" id="PS50280">
    <property type="entry name" value="SET"/>
    <property type="match status" value="1"/>
</dbReference>
<evidence type="ECO:0000256" key="6">
    <source>
        <dbReference type="ARBA" id="ARBA00022691"/>
    </source>
</evidence>
<dbReference type="SUPFAM" id="SSF82199">
    <property type="entry name" value="SET domain"/>
    <property type="match status" value="1"/>
</dbReference>
<evidence type="ECO:0000256" key="7">
    <source>
        <dbReference type="ARBA" id="ARBA00023242"/>
    </source>
</evidence>
<dbReference type="GO" id="GO:0005694">
    <property type="term" value="C:chromosome"/>
    <property type="evidence" value="ECO:0007669"/>
    <property type="project" value="UniProtKB-SubCell"/>
</dbReference>
<dbReference type="Pfam" id="PF00856">
    <property type="entry name" value="SET"/>
    <property type="match status" value="1"/>
</dbReference>
<dbReference type="InterPro" id="IPR001214">
    <property type="entry name" value="SET_dom"/>
</dbReference>
<evidence type="ECO:0000313" key="11">
    <source>
        <dbReference type="EMBL" id="KAE9015741.1"/>
    </source>
</evidence>
<feature type="domain" description="Post-SET" evidence="9">
    <location>
        <begin position="211"/>
        <end position="227"/>
    </location>
</feature>
<sequence>MRVDVRQSALSSVGSLPFAIEANVCKGGEWLVPPKDDVQECDCVVVDESGYGCGEGCINRALRYECVVERCPCGLQCTNRQMHLGSTVAIGVIDCSRRGVGVVALEAVDAEQFIGEYVGEVISSREACQRAKLYQHADHWYMLQASAEQVIDATCVGGRMRFVNHSCQPNCRVEKWCVRGHERCGLFATRQIGAGEELTFDYQFHAADGARAIECLCGSQKCRGEIGVRKRPRSDQEVATYSNLSAPIPHSAISTPRPHKRMRQLTMDSFL</sequence>
<dbReference type="InterPro" id="IPR050777">
    <property type="entry name" value="SET2_Histone-Lys_MeTrsfase"/>
</dbReference>
<dbReference type="PROSITE" id="PS50868">
    <property type="entry name" value="POST_SET"/>
    <property type="match status" value="1"/>
</dbReference>
<name>A0A6A3L8K5_9STRA</name>
<dbReference type="EMBL" id="QXFW01000333">
    <property type="protein sequence ID" value="KAE9015741.1"/>
    <property type="molecule type" value="Genomic_DNA"/>
</dbReference>
<dbReference type="PROSITE" id="PS51215">
    <property type="entry name" value="AWS"/>
    <property type="match status" value="1"/>
</dbReference>
<dbReference type="PANTHER" id="PTHR22884">
    <property type="entry name" value="SET DOMAIN PROTEINS"/>
    <property type="match status" value="1"/>
</dbReference>
<evidence type="ECO:0000256" key="4">
    <source>
        <dbReference type="ARBA" id="ARBA00022603"/>
    </source>
</evidence>
<dbReference type="InterPro" id="IPR006560">
    <property type="entry name" value="AWS_dom"/>
</dbReference>
<gene>
    <name evidence="11" type="ORF">PF011_g7474</name>
</gene>